<protein>
    <submittedName>
        <fullName evidence="1">NFACT-R_1 domain-containing protein</fullName>
    </submittedName>
</protein>
<dbReference type="EMBL" id="BLLF01000412">
    <property type="protein sequence ID" value="GFH11533.1"/>
    <property type="molecule type" value="Genomic_DNA"/>
</dbReference>
<feature type="non-terminal residue" evidence="1">
    <location>
        <position position="1"/>
    </location>
</feature>
<gene>
    <name evidence="1" type="ORF">HaLaN_07046</name>
</gene>
<dbReference type="Proteomes" id="UP000485058">
    <property type="component" value="Unassembled WGS sequence"/>
</dbReference>
<sequence>VGGAMSSLRLLQTGRPYQLPPLTSGLAPDSVKGLEEWRAVVERAAAIAAEAAADKASRRRPQQSAK</sequence>
<evidence type="ECO:0000313" key="1">
    <source>
        <dbReference type="EMBL" id="GFH11533.1"/>
    </source>
</evidence>
<comment type="caution">
    <text evidence="1">The sequence shown here is derived from an EMBL/GenBank/DDBJ whole genome shotgun (WGS) entry which is preliminary data.</text>
</comment>
<proteinExistence type="predicted"/>
<keyword evidence="2" id="KW-1185">Reference proteome</keyword>
<evidence type="ECO:0000313" key="2">
    <source>
        <dbReference type="Proteomes" id="UP000485058"/>
    </source>
</evidence>
<dbReference type="AlphaFoldDB" id="A0A699YN45"/>
<accession>A0A699YN45</accession>
<reference evidence="1 2" key="1">
    <citation type="submission" date="2020-02" db="EMBL/GenBank/DDBJ databases">
        <title>Draft genome sequence of Haematococcus lacustris strain NIES-144.</title>
        <authorList>
            <person name="Morimoto D."/>
            <person name="Nakagawa S."/>
            <person name="Yoshida T."/>
            <person name="Sawayama S."/>
        </authorList>
    </citation>
    <scope>NUCLEOTIDE SEQUENCE [LARGE SCALE GENOMIC DNA]</scope>
    <source>
        <strain evidence="1 2">NIES-144</strain>
    </source>
</reference>
<name>A0A699YN45_HAELA</name>
<organism evidence="1 2">
    <name type="scientific">Haematococcus lacustris</name>
    <name type="common">Green alga</name>
    <name type="synonym">Haematococcus pluvialis</name>
    <dbReference type="NCBI Taxonomy" id="44745"/>
    <lineage>
        <taxon>Eukaryota</taxon>
        <taxon>Viridiplantae</taxon>
        <taxon>Chlorophyta</taxon>
        <taxon>core chlorophytes</taxon>
        <taxon>Chlorophyceae</taxon>
        <taxon>CS clade</taxon>
        <taxon>Chlamydomonadales</taxon>
        <taxon>Haematococcaceae</taxon>
        <taxon>Haematococcus</taxon>
    </lineage>
</organism>
<feature type="non-terminal residue" evidence="1">
    <location>
        <position position="66"/>
    </location>
</feature>